<dbReference type="PANTHER" id="PTHR39332">
    <property type="entry name" value="BLL4707 PROTEIN"/>
    <property type="match status" value="1"/>
</dbReference>
<dbReference type="PANTHER" id="PTHR39332:SF7">
    <property type="entry name" value="SRPBCC FAMILY PROTEIN"/>
    <property type="match status" value="1"/>
</dbReference>
<dbReference type="Gene3D" id="3.30.530.20">
    <property type="match status" value="1"/>
</dbReference>
<organism evidence="2 3">
    <name type="scientific">Methylotenera versatilis (strain 301)</name>
    <dbReference type="NCBI Taxonomy" id="666681"/>
    <lineage>
        <taxon>Bacteria</taxon>
        <taxon>Pseudomonadati</taxon>
        <taxon>Pseudomonadota</taxon>
        <taxon>Betaproteobacteria</taxon>
        <taxon>Nitrosomonadales</taxon>
        <taxon>Methylophilaceae</taxon>
        <taxon>Methylotenera</taxon>
    </lineage>
</organism>
<feature type="signal peptide" evidence="1">
    <location>
        <begin position="1"/>
        <end position="19"/>
    </location>
</feature>
<evidence type="ECO:0000313" key="3">
    <source>
        <dbReference type="Proteomes" id="UP000000383"/>
    </source>
</evidence>
<dbReference type="OrthoDB" id="1364128at2"/>
<keyword evidence="3" id="KW-1185">Reference proteome</keyword>
<protein>
    <submittedName>
        <fullName evidence="2">Polyketide cyclase/dehydrase</fullName>
    </submittedName>
</protein>
<dbReference type="SUPFAM" id="SSF55961">
    <property type="entry name" value="Bet v1-like"/>
    <property type="match status" value="1"/>
</dbReference>
<dbReference type="eggNOG" id="COG3832">
    <property type="taxonomic scope" value="Bacteria"/>
</dbReference>
<dbReference type="HOGENOM" id="CLU_106645_0_0_4"/>
<feature type="chain" id="PRO_5003094565" evidence="1">
    <location>
        <begin position="20"/>
        <end position="167"/>
    </location>
</feature>
<dbReference type="Proteomes" id="UP000000383">
    <property type="component" value="Chromosome"/>
</dbReference>
<accession>D7DMG8</accession>
<dbReference type="EMBL" id="CP002056">
    <property type="protein sequence ID" value="ADI28879.1"/>
    <property type="molecule type" value="Genomic_DNA"/>
</dbReference>
<dbReference type="CDD" id="cd07821">
    <property type="entry name" value="PYR_PYL_RCAR_like"/>
    <property type="match status" value="1"/>
</dbReference>
<proteinExistence type="predicted"/>
<evidence type="ECO:0000256" key="1">
    <source>
        <dbReference type="SAM" id="SignalP"/>
    </source>
</evidence>
<sequence length="167" mass="17342" precursor="true">MSKLLIALSLAAIGFTANANAGSAASLYVIKSVNINVPAATAWEKISKFGDLGAWHPAVAKTEIVAGSEGKKGAKRTLTLQDGGKINETLTAYNAKNKTMSYIITDGVLPVTSYASNLHVYSNGADKSVVVWEGSFLPKAPADEKAASDAIGGVYEGGLANLKKILE</sequence>
<dbReference type="AlphaFoldDB" id="D7DMG8"/>
<dbReference type="STRING" id="666681.M301_0495"/>
<dbReference type="InterPro" id="IPR019587">
    <property type="entry name" value="Polyketide_cyclase/dehydratase"/>
</dbReference>
<keyword evidence="1" id="KW-0732">Signal</keyword>
<dbReference type="InterPro" id="IPR023393">
    <property type="entry name" value="START-like_dom_sf"/>
</dbReference>
<reference evidence="2 3" key="2">
    <citation type="journal article" date="2011" name="J. Bacteriol.">
        <title>Genomes of three methylotrophs from a single niche uncover genetic and metabolic divergence of Methylophilaceae.</title>
        <authorList>
            <person name="Lapidus A."/>
            <person name="Clum A."/>
            <person name="Labutti K."/>
            <person name="Kaluzhnaya M.G."/>
            <person name="Lim S."/>
            <person name="Beck D.A."/>
            <person name="Glavina Del Rio T."/>
            <person name="Nolan M."/>
            <person name="Mavromatis K."/>
            <person name="Huntemann M."/>
            <person name="Lucas S."/>
            <person name="Lidstrom M.E."/>
            <person name="Ivanova N."/>
            <person name="Chistoserdova L."/>
        </authorList>
    </citation>
    <scope>NUCLEOTIDE SEQUENCE [LARGE SCALE GENOMIC DNA]</scope>
    <source>
        <strain evidence="2 3">301</strain>
    </source>
</reference>
<reference evidence="3" key="1">
    <citation type="submission" date="2010-05" db="EMBL/GenBank/DDBJ databases">
        <title>Complete sequence of Methylotenera sp. 301.</title>
        <authorList>
            <person name="Lucas S."/>
            <person name="Copeland A."/>
            <person name="Lapidus A."/>
            <person name="Cheng J.-F."/>
            <person name="Bruce D."/>
            <person name="Goodwin L."/>
            <person name="Pitluck S."/>
            <person name="Clum A."/>
            <person name="Land M."/>
            <person name="Hauser L."/>
            <person name="Kyrpides N."/>
            <person name="Ivanova N."/>
            <person name="Chistoservova L."/>
            <person name="Kalyuzhnaya M."/>
            <person name="Woyke T."/>
        </authorList>
    </citation>
    <scope>NUCLEOTIDE SEQUENCE [LARGE SCALE GENOMIC DNA]</scope>
    <source>
        <strain evidence="3">301</strain>
    </source>
</reference>
<evidence type="ECO:0000313" key="2">
    <source>
        <dbReference type="EMBL" id="ADI28879.1"/>
    </source>
</evidence>
<name>D7DMG8_METV0</name>
<dbReference type="KEGG" id="meh:M301_0495"/>
<dbReference type="RefSeq" id="WP_013147195.1">
    <property type="nucleotide sequence ID" value="NC_014207.1"/>
</dbReference>
<dbReference type="Pfam" id="PF10604">
    <property type="entry name" value="Polyketide_cyc2"/>
    <property type="match status" value="1"/>
</dbReference>
<gene>
    <name evidence="2" type="ordered locus">M301_0495</name>
</gene>